<dbReference type="InterPro" id="IPR037171">
    <property type="entry name" value="NagB/RpiA_transferase-like"/>
</dbReference>
<keyword evidence="8" id="KW-1185">Reference proteome</keyword>
<dbReference type="KEGG" id="lpil:LIP_1285"/>
<accession>A0A0K2SJD8</accession>
<proteinExistence type="inferred from homology"/>
<dbReference type="InterPro" id="IPR036390">
    <property type="entry name" value="WH_DNA-bd_sf"/>
</dbReference>
<gene>
    <name evidence="7" type="ORF">LIP_1285</name>
</gene>
<evidence type="ECO:0000256" key="3">
    <source>
        <dbReference type="ARBA" id="ARBA00023125"/>
    </source>
</evidence>
<dbReference type="Proteomes" id="UP000065807">
    <property type="component" value="Chromosome"/>
</dbReference>
<dbReference type="PATRIC" id="fig|1555112.3.peg.1331"/>
<name>A0A0K2SJD8_LIMPI</name>
<evidence type="ECO:0000256" key="2">
    <source>
        <dbReference type="ARBA" id="ARBA00023015"/>
    </source>
</evidence>
<dbReference type="InterPro" id="IPR036388">
    <property type="entry name" value="WH-like_DNA-bd_sf"/>
</dbReference>
<dbReference type="GO" id="GO:0003677">
    <property type="term" value="F:DNA binding"/>
    <property type="evidence" value="ECO:0007669"/>
    <property type="project" value="UniProtKB-KW"/>
</dbReference>
<keyword evidence="4" id="KW-0804">Transcription</keyword>
<feature type="domain" description="Sugar-binding" evidence="5">
    <location>
        <begin position="90"/>
        <end position="337"/>
    </location>
</feature>
<evidence type="ECO:0000259" key="6">
    <source>
        <dbReference type="Pfam" id="PF21715"/>
    </source>
</evidence>
<dbReference type="SUPFAM" id="SSF46785">
    <property type="entry name" value="Winged helix' DNA-binding domain"/>
    <property type="match status" value="1"/>
</dbReference>
<dbReference type="EMBL" id="AP014924">
    <property type="protein sequence ID" value="BAS27142.1"/>
    <property type="molecule type" value="Genomic_DNA"/>
</dbReference>
<protein>
    <submittedName>
        <fullName evidence="7">DeoR family transcriptional regulator</fullName>
    </submittedName>
</protein>
<reference evidence="8" key="1">
    <citation type="submission" date="2015-07" db="EMBL/GenBank/DDBJ databases">
        <title>Complete genome sequence and phylogenetic analysis of Limnochorda pilosa.</title>
        <authorList>
            <person name="Watanabe M."/>
            <person name="Kojima H."/>
            <person name="Fukui M."/>
        </authorList>
    </citation>
    <scope>NUCLEOTIDE SEQUENCE [LARGE SCALE GENOMIC DNA]</scope>
    <source>
        <strain evidence="8">HC45</strain>
    </source>
</reference>
<dbReference type="RefSeq" id="WP_082725936.1">
    <property type="nucleotide sequence ID" value="NZ_AP014924.1"/>
</dbReference>
<sequence length="361" mass="39900">MENTGLLRRIVPEAGELIERRYLLLQHISFAQPVGRRALAAHLDWAERMVRKEMDFLRRQGLIVSDPEGMRVTAEGEEVLRALREYLRDFRGISQLERELERRLVLKRVTIVPGDSDLDPTVKKELARATAQYLQGILQAGMTLAVTGGTTLAEVAESLPPSRDPWPITVVPARGGLGEEVELQANSVAARIAQRLGAQYRLLHIPDDLGEEAVLALQAEPRIRELLDQIKRADVLLHGIGSAEEMARRRGLPAETVRLLRKRRAVGEAFGFYFDREGRVVYTTSSVGIRQEDVPQITHVVAVGGGRSKAEASLSVISTGGQDVFITDEGAARTLLEILEYRERSAGPLRTEVSEAGIGVP</sequence>
<evidence type="ECO:0000256" key="1">
    <source>
        <dbReference type="ARBA" id="ARBA00010466"/>
    </source>
</evidence>
<evidence type="ECO:0000313" key="7">
    <source>
        <dbReference type="EMBL" id="BAS27142.1"/>
    </source>
</evidence>
<dbReference type="PANTHER" id="PTHR34294">
    <property type="entry name" value="TRANSCRIPTIONAL REGULATOR-RELATED"/>
    <property type="match status" value="1"/>
</dbReference>
<keyword evidence="3" id="KW-0238">DNA-binding</keyword>
<comment type="similarity">
    <text evidence="1">Belongs to the SorC transcriptional regulatory family.</text>
</comment>
<dbReference type="Gene3D" id="3.40.50.1360">
    <property type="match status" value="1"/>
</dbReference>
<keyword evidence="2" id="KW-0805">Transcription regulation</keyword>
<dbReference type="SUPFAM" id="SSF100950">
    <property type="entry name" value="NagB/RpiA/CoA transferase-like"/>
    <property type="match status" value="1"/>
</dbReference>
<dbReference type="GO" id="GO:0030246">
    <property type="term" value="F:carbohydrate binding"/>
    <property type="evidence" value="ECO:0007669"/>
    <property type="project" value="InterPro"/>
</dbReference>
<dbReference type="AlphaFoldDB" id="A0A0K2SJD8"/>
<dbReference type="Pfam" id="PF04198">
    <property type="entry name" value="Sugar-bind"/>
    <property type="match status" value="1"/>
</dbReference>
<organism evidence="7 8">
    <name type="scientific">Limnochorda pilosa</name>
    <dbReference type="NCBI Taxonomy" id="1555112"/>
    <lineage>
        <taxon>Bacteria</taxon>
        <taxon>Bacillati</taxon>
        <taxon>Bacillota</taxon>
        <taxon>Limnochordia</taxon>
        <taxon>Limnochordales</taxon>
        <taxon>Limnochordaceae</taxon>
        <taxon>Limnochorda</taxon>
    </lineage>
</organism>
<dbReference type="InterPro" id="IPR051054">
    <property type="entry name" value="SorC_transcr_regulators"/>
</dbReference>
<dbReference type="OrthoDB" id="9793820at2"/>
<evidence type="ECO:0000256" key="4">
    <source>
        <dbReference type="ARBA" id="ARBA00023163"/>
    </source>
</evidence>
<dbReference type="InterPro" id="IPR048715">
    <property type="entry name" value="CggR_N"/>
</dbReference>
<dbReference type="PANTHER" id="PTHR34294:SF5">
    <property type="entry name" value="CENTRAL GLYCOLYTIC GENES REGULATOR"/>
    <property type="match status" value="1"/>
</dbReference>
<dbReference type="Gene3D" id="1.10.10.10">
    <property type="entry name" value="Winged helix-like DNA-binding domain superfamily/Winged helix DNA-binding domain"/>
    <property type="match status" value="1"/>
</dbReference>
<dbReference type="STRING" id="1555112.LIP_1285"/>
<evidence type="ECO:0000259" key="5">
    <source>
        <dbReference type="Pfam" id="PF04198"/>
    </source>
</evidence>
<feature type="domain" description="CggR N-terminal DNA binding" evidence="6">
    <location>
        <begin position="18"/>
        <end position="86"/>
    </location>
</feature>
<dbReference type="InterPro" id="IPR007324">
    <property type="entry name" value="Sugar-bd_dom_put"/>
</dbReference>
<dbReference type="Pfam" id="PF21715">
    <property type="entry name" value="CggR_N"/>
    <property type="match status" value="1"/>
</dbReference>
<evidence type="ECO:0000313" key="8">
    <source>
        <dbReference type="Proteomes" id="UP000065807"/>
    </source>
</evidence>
<reference evidence="8" key="2">
    <citation type="journal article" date="2016" name="Int. J. Syst. Evol. Microbiol.">
        <title>Complete genome sequence and cell structure of Limnochorda pilosa, a Gram-negative spore-former within the phylum Firmicutes.</title>
        <authorList>
            <person name="Watanabe M."/>
            <person name="Kojima H."/>
            <person name="Fukui M."/>
        </authorList>
    </citation>
    <scope>NUCLEOTIDE SEQUENCE [LARGE SCALE GENOMIC DNA]</scope>
    <source>
        <strain evidence="8">HC45</strain>
    </source>
</reference>